<name>A0A370GQY3_9BACI</name>
<dbReference type="GO" id="GO:0016020">
    <property type="term" value="C:membrane"/>
    <property type="evidence" value="ECO:0007669"/>
    <property type="project" value="TreeGrafter"/>
</dbReference>
<evidence type="ECO:0000256" key="1">
    <source>
        <dbReference type="ARBA" id="ARBA00010088"/>
    </source>
</evidence>
<feature type="domain" description="AB hydrolase-1" evidence="3">
    <location>
        <begin position="32"/>
        <end position="272"/>
    </location>
</feature>
<dbReference type="GO" id="GO:0006508">
    <property type="term" value="P:proteolysis"/>
    <property type="evidence" value="ECO:0007669"/>
    <property type="project" value="InterPro"/>
</dbReference>
<dbReference type="PRINTS" id="PR00111">
    <property type="entry name" value="ABHYDROLASE"/>
</dbReference>
<dbReference type="PANTHER" id="PTHR43798">
    <property type="entry name" value="MONOACYLGLYCEROL LIPASE"/>
    <property type="match status" value="1"/>
</dbReference>
<dbReference type="SUPFAM" id="SSF53474">
    <property type="entry name" value="alpha/beta-Hydrolases"/>
    <property type="match status" value="1"/>
</dbReference>
<dbReference type="Pfam" id="PF00561">
    <property type="entry name" value="Abhydrolase_1"/>
    <property type="match status" value="1"/>
</dbReference>
<keyword evidence="5" id="KW-1185">Reference proteome</keyword>
<dbReference type="Proteomes" id="UP000255326">
    <property type="component" value="Unassembled WGS sequence"/>
</dbReference>
<dbReference type="InterPro" id="IPR002410">
    <property type="entry name" value="Peptidase_S33"/>
</dbReference>
<dbReference type="AlphaFoldDB" id="A0A370GQY3"/>
<dbReference type="PANTHER" id="PTHR43798:SF33">
    <property type="entry name" value="HYDROLASE, PUTATIVE (AFU_ORTHOLOGUE AFUA_2G14860)-RELATED"/>
    <property type="match status" value="1"/>
</dbReference>
<protein>
    <submittedName>
        <fullName evidence="4">Proline iminopeptidase</fullName>
    </submittedName>
</protein>
<gene>
    <name evidence="4" type="ORF">DFR59_102546</name>
</gene>
<evidence type="ECO:0000313" key="4">
    <source>
        <dbReference type="EMBL" id="RDI45911.1"/>
    </source>
</evidence>
<dbReference type="GO" id="GO:0004177">
    <property type="term" value="F:aminopeptidase activity"/>
    <property type="evidence" value="ECO:0007669"/>
    <property type="project" value="UniProtKB-EC"/>
</dbReference>
<evidence type="ECO:0000256" key="2">
    <source>
        <dbReference type="ARBA" id="ARBA00022801"/>
    </source>
</evidence>
<sequence>MIIMDNCSVRESAFYHRINEDKIFVRRIGKGKPILFLHGGPGGEHRFFLPHMAPLSEAFELIFYDQRGCGKSVAPSGASFTMMQEVEALETLRKELKIDQLNIVGESWGSMLALLYAAKYPENVEKLVLTAAVGTSYEGFGVFERNLNDRLKDEDKNLLELLSAKFEKGEAELKEIFAVLDPYYVHSPEAAAWKADTFSNASVNEEMGKEIRENYDLRGKLSHISHIPILILQGESDIISPKELEELLLKDLPHAELKVIPECGHWTVVEKPVEVMHHISEFFQ</sequence>
<comment type="caution">
    <text evidence="4">The sequence shown here is derived from an EMBL/GenBank/DDBJ whole genome shotgun (WGS) entry which is preliminary data.</text>
</comment>
<evidence type="ECO:0000313" key="5">
    <source>
        <dbReference type="Proteomes" id="UP000255326"/>
    </source>
</evidence>
<dbReference type="Gene3D" id="3.40.50.1820">
    <property type="entry name" value="alpha/beta hydrolase"/>
    <property type="match status" value="1"/>
</dbReference>
<dbReference type="PRINTS" id="PR00793">
    <property type="entry name" value="PROAMNOPTASE"/>
</dbReference>
<dbReference type="InterPro" id="IPR050266">
    <property type="entry name" value="AB_hydrolase_sf"/>
</dbReference>
<proteinExistence type="inferred from homology"/>
<dbReference type="InterPro" id="IPR029058">
    <property type="entry name" value="AB_hydrolase_fold"/>
</dbReference>
<reference evidence="4 5" key="1">
    <citation type="submission" date="2018-07" db="EMBL/GenBank/DDBJ databases">
        <title>Genomic Encyclopedia of Type Strains, Phase IV (KMG-IV): sequencing the most valuable type-strain genomes for metagenomic binning, comparative biology and taxonomic classification.</title>
        <authorList>
            <person name="Goeker M."/>
        </authorList>
    </citation>
    <scope>NUCLEOTIDE SEQUENCE [LARGE SCALE GENOMIC DNA]</scope>
    <source>
        <strain evidence="4 5">DSM 25281</strain>
    </source>
</reference>
<evidence type="ECO:0000259" key="3">
    <source>
        <dbReference type="Pfam" id="PF00561"/>
    </source>
</evidence>
<dbReference type="InterPro" id="IPR000073">
    <property type="entry name" value="AB_hydrolase_1"/>
</dbReference>
<accession>A0A370GQY3</accession>
<organism evidence="4 5">
    <name type="scientific">Falsibacillus pallidus</name>
    <dbReference type="NCBI Taxonomy" id="493781"/>
    <lineage>
        <taxon>Bacteria</taxon>
        <taxon>Bacillati</taxon>
        <taxon>Bacillota</taxon>
        <taxon>Bacilli</taxon>
        <taxon>Bacillales</taxon>
        <taxon>Bacillaceae</taxon>
        <taxon>Falsibacillus</taxon>
    </lineage>
</organism>
<comment type="similarity">
    <text evidence="1">Belongs to the peptidase S33 family.</text>
</comment>
<keyword evidence="2" id="KW-0378">Hydrolase</keyword>
<dbReference type="EMBL" id="QQAY01000002">
    <property type="protein sequence ID" value="RDI45911.1"/>
    <property type="molecule type" value="Genomic_DNA"/>
</dbReference>